<dbReference type="PRINTS" id="PR00411">
    <property type="entry name" value="PNDRDTASEI"/>
</dbReference>
<evidence type="ECO:0000256" key="8">
    <source>
        <dbReference type="ARBA" id="ARBA00023284"/>
    </source>
</evidence>
<name>A0ABW9XYV3_9BACL</name>
<keyword evidence="8 9" id="KW-0676">Redox-active center</keyword>
<dbReference type="EMBL" id="JAAAMV010000033">
    <property type="protein sequence ID" value="NBD27907.1"/>
    <property type="molecule type" value="Genomic_DNA"/>
</dbReference>
<dbReference type="RefSeq" id="WP_161746930.1">
    <property type="nucleotide sequence ID" value="NZ_JAAAMV010000033.1"/>
</dbReference>
<reference evidence="12 13" key="1">
    <citation type="submission" date="2020-01" db="EMBL/GenBank/DDBJ databases">
        <title>Paenibacillus soybeanensis sp. nov. isolated from the nodules of soybean (Glycine max(L.) Merr).</title>
        <authorList>
            <person name="Wang H."/>
        </authorList>
    </citation>
    <scope>NUCLEOTIDE SEQUENCE [LARGE SCALE GENOMIC DNA]</scope>
    <source>
        <strain evidence="12 13">T1</strain>
    </source>
</reference>
<evidence type="ECO:0000313" key="13">
    <source>
        <dbReference type="Proteomes" id="UP000665561"/>
    </source>
</evidence>
<evidence type="ECO:0000259" key="10">
    <source>
        <dbReference type="Pfam" id="PF02852"/>
    </source>
</evidence>
<dbReference type="PROSITE" id="PS00076">
    <property type="entry name" value="PYRIDINE_REDOX_1"/>
    <property type="match status" value="1"/>
</dbReference>
<keyword evidence="4 9" id="KW-0274">FAD</keyword>
<comment type="cofactor">
    <cofactor evidence="1">
        <name>FAD</name>
        <dbReference type="ChEBI" id="CHEBI:57692"/>
    </cofactor>
</comment>
<evidence type="ECO:0000256" key="3">
    <source>
        <dbReference type="ARBA" id="ARBA00022630"/>
    </source>
</evidence>
<evidence type="ECO:0000256" key="7">
    <source>
        <dbReference type="ARBA" id="ARBA00023157"/>
    </source>
</evidence>
<evidence type="ECO:0000259" key="11">
    <source>
        <dbReference type="Pfam" id="PF07992"/>
    </source>
</evidence>
<keyword evidence="5" id="KW-0521">NADP</keyword>
<proteinExistence type="inferred from homology"/>
<comment type="similarity">
    <text evidence="2 9">Belongs to the class-I pyridine nucleotide-disulfide oxidoreductase family.</text>
</comment>
<keyword evidence="3 9" id="KW-0285">Flavoprotein</keyword>
<gene>
    <name evidence="12" type="ORF">GT019_28915</name>
</gene>
<dbReference type="InterPro" id="IPR023753">
    <property type="entry name" value="FAD/NAD-binding_dom"/>
</dbReference>
<comment type="caution">
    <text evidence="12">The sequence shown here is derived from an EMBL/GenBank/DDBJ whole genome shotgun (WGS) entry which is preliminary data.</text>
</comment>
<evidence type="ECO:0000313" key="12">
    <source>
        <dbReference type="EMBL" id="NBD27907.1"/>
    </source>
</evidence>
<protein>
    <submittedName>
        <fullName evidence="12">FAD-dependent oxidoreductase</fullName>
    </submittedName>
</protein>
<feature type="domain" description="Pyridine nucleotide-disulphide oxidoreductase dimerisation" evidence="10">
    <location>
        <begin position="345"/>
        <end position="452"/>
    </location>
</feature>
<keyword evidence="13" id="KW-1185">Reference proteome</keyword>
<dbReference type="Pfam" id="PF02852">
    <property type="entry name" value="Pyr_redox_dim"/>
    <property type="match status" value="1"/>
</dbReference>
<dbReference type="InterPro" id="IPR036188">
    <property type="entry name" value="FAD/NAD-bd_sf"/>
</dbReference>
<evidence type="ECO:0000256" key="1">
    <source>
        <dbReference type="ARBA" id="ARBA00001974"/>
    </source>
</evidence>
<dbReference type="PANTHER" id="PTHR43014">
    <property type="entry name" value="MERCURIC REDUCTASE"/>
    <property type="match status" value="1"/>
</dbReference>
<dbReference type="PANTHER" id="PTHR43014:SF4">
    <property type="entry name" value="PYRIDINE NUCLEOTIDE-DISULFIDE OXIDOREDUCTASE RCLA-RELATED"/>
    <property type="match status" value="1"/>
</dbReference>
<dbReference type="PIRSF" id="PIRSF000350">
    <property type="entry name" value="Mercury_reductase_MerA"/>
    <property type="match status" value="1"/>
</dbReference>
<dbReference type="Gene3D" id="3.30.390.30">
    <property type="match status" value="1"/>
</dbReference>
<sequence length="457" mass="50096">MKRYDAIIIGFGKGGKTLAAALANRGQQVAVIEQSDMMYGGTCINIGCIPTKALVHLAKQSRLKGLIGFEEQAEEYREAIAKKTHLIAALRQKNFDALDSKETVTIYTGKASFASEHEVEVRLERETLTIYGENIFINTGASTIVPEIVGMRESKLVYTSTTMMELTALPRRLTIVGAGYIGLEFASMYAGFGSEVTVLDTHADLLAREDRDMAEALQDSLEKKGIAFILGVEIEAVRDTEQGAVIAYLDAEGNRREETADAVLVAAGRRPNTEGLQLGRAGVAVTGRGAVQVDERLLTTVPHIFAMGDVVGGLQFTYISLDDQRIILDHLHGHGRRTTHDRKHVPYSVFIDPPFSRVGLTEEKAIAEGYEVKIARLPAAAIPRARLTGETEGMLKAVVDAKTDRILGCALFCADSHEMINIVQIAMETDRPYSFLRDHIFTHPSMSEALNDLFHMS</sequence>
<dbReference type="Gene3D" id="3.50.50.60">
    <property type="entry name" value="FAD/NAD(P)-binding domain"/>
    <property type="match status" value="2"/>
</dbReference>
<dbReference type="InterPro" id="IPR001100">
    <property type="entry name" value="Pyr_nuc-diS_OxRdtase"/>
</dbReference>
<dbReference type="Proteomes" id="UP000665561">
    <property type="component" value="Unassembled WGS sequence"/>
</dbReference>
<dbReference type="SUPFAM" id="SSF51905">
    <property type="entry name" value="FAD/NAD(P)-binding domain"/>
    <property type="match status" value="1"/>
</dbReference>
<keyword evidence="6 9" id="KW-0560">Oxidoreductase</keyword>
<evidence type="ECO:0000256" key="5">
    <source>
        <dbReference type="ARBA" id="ARBA00022857"/>
    </source>
</evidence>
<feature type="domain" description="FAD/NAD(P)-binding" evidence="11">
    <location>
        <begin position="4"/>
        <end position="318"/>
    </location>
</feature>
<dbReference type="SUPFAM" id="SSF55424">
    <property type="entry name" value="FAD/NAD-linked reductases, dimerisation (C-terminal) domain"/>
    <property type="match status" value="1"/>
</dbReference>
<dbReference type="InterPro" id="IPR004099">
    <property type="entry name" value="Pyr_nucl-diS_OxRdtase_dimer"/>
</dbReference>
<dbReference type="PRINTS" id="PR00368">
    <property type="entry name" value="FADPNR"/>
</dbReference>
<accession>A0ABW9XYV3</accession>
<evidence type="ECO:0000256" key="9">
    <source>
        <dbReference type="RuleBase" id="RU003691"/>
    </source>
</evidence>
<evidence type="ECO:0000256" key="4">
    <source>
        <dbReference type="ARBA" id="ARBA00022827"/>
    </source>
</evidence>
<dbReference type="InterPro" id="IPR012999">
    <property type="entry name" value="Pyr_OxRdtase_I_AS"/>
</dbReference>
<dbReference type="Pfam" id="PF07992">
    <property type="entry name" value="Pyr_redox_2"/>
    <property type="match status" value="1"/>
</dbReference>
<dbReference type="InterPro" id="IPR016156">
    <property type="entry name" value="FAD/NAD-linked_Rdtase_dimer_sf"/>
</dbReference>
<evidence type="ECO:0000256" key="6">
    <source>
        <dbReference type="ARBA" id="ARBA00023002"/>
    </source>
</evidence>
<keyword evidence="7" id="KW-1015">Disulfide bond</keyword>
<organism evidence="12 13">
    <name type="scientific">Paenibacillus glycinis</name>
    <dbReference type="NCBI Taxonomy" id="2697035"/>
    <lineage>
        <taxon>Bacteria</taxon>
        <taxon>Bacillati</taxon>
        <taxon>Bacillota</taxon>
        <taxon>Bacilli</taxon>
        <taxon>Bacillales</taxon>
        <taxon>Paenibacillaceae</taxon>
        <taxon>Paenibacillus</taxon>
    </lineage>
</organism>
<evidence type="ECO:0000256" key="2">
    <source>
        <dbReference type="ARBA" id="ARBA00007532"/>
    </source>
</evidence>